<accession>A0ABU5VVZ7</accession>
<keyword evidence="1" id="KW-0732">Signal</keyword>
<gene>
    <name evidence="2" type="ORF">SHI21_11200</name>
</gene>
<dbReference type="Proteomes" id="UP001302274">
    <property type="component" value="Unassembled WGS sequence"/>
</dbReference>
<keyword evidence="3" id="KW-1185">Reference proteome</keyword>
<proteinExistence type="predicted"/>
<sequence>MKALILSLLVLSFAAHADESTTTRSYKKISSVEAVVTITEESNEGTQAAIYIDGIESDRFLSDLAADKNSPLAKAIAEIEMESCGEVSTSPLEYIEGCGSVEITNSVQVSYGRGGWASAGQSSIYFVGFRFDGTGNMFDSSYMIKVSESVEAQTDVNGEYNGTLLKVYSLDKVTKLPEELK</sequence>
<feature type="signal peptide" evidence="1">
    <location>
        <begin position="1"/>
        <end position="17"/>
    </location>
</feature>
<evidence type="ECO:0000313" key="2">
    <source>
        <dbReference type="EMBL" id="MEA9356777.1"/>
    </source>
</evidence>
<dbReference type="EMBL" id="JAYGJQ010000002">
    <property type="protein sequence ID" value="MEA9356777.1"/>
    <property type="molecule type" value="Genomic_DNA"/>
</dbReference>
<dbReference type="RefSeq" id="WP_323576674.1">
    <property type="nucleotide sequence ID" value="NZ_JAYGJQ010000002.1"/>
</dbReference>
<reference evidence="2 3" key="1">
    <citation type="submission" date="2023-11" db="EMBL/GenBank/DDBJ databases">
        <title>A Novel Polar Bacteriovorax (B. antarcticus) Isolated from the Biocrust in Antarctica.</title>
        <authorList>
            <person name="Mun W."/>
            <person name="Choi S.Y."/>
            <person name="Mitchell R.J."/>
        </authorList>
    </citation>
    <scope>NUCLEOTIDE SEQUENCE [LARGE SCALE GENOMIC DNA]</scope>
    <source>
        <strain evidence="2 3">PP10</strain>
    </source>
</reference>
<organism evidence="2 3">
    <name type="scientific">Bacteriovorax antarcticus</name>
    <dbReference type="NCBI Taxonomy" id="3088717"/>
    <lineage>
        <taxon>Bacteria</taxon>
        <taxon>Pseudomonadati</taxon>
        <taxon>Bdellovibrionota</taxon>
        <taxon>Bacteriovoracia</taxon>
        <taxon>Bacteriovoracales</taxon>
        <taxon>Bacteriovoracaceae</taxon>
        <taxon>Bacteriovorax</taxon>
    </lineage>
</organism>
<comment type="caution">
    <text evidence="2">The sequence shown here is derived from an EMBL/GenBank/DDBJ whole genome shotgun (WGS) entry which is preliminary data.</text>
</comment>
<feature type="chain" id="PRO_5046282858" evidence="1">
    <location>
        <begin position="18"/>
        <end position="181"/>
    </location>
</feature>
<evidence type="ECO:0000256" key="1">
    <source>
        <dbReference type="SAM" id="SignalP"/>
    </source>
</evidence>
<name>A0ABU5VVZ7_9BACT</name>
<protein>
    <submittedName>
        <fullName evidence="2">Uncharacterized protein</fullName>
    </submittedName>
</protein>
<evidence type="ECO:0000313" key="3">
    <source>
        <dbReference type="Proteomes" id="UP001302274"/>
    </source>
</evidence>